<evidence type="ECO:0000313" key="1">
    <source>
        <dbReference type="EMBL" id="APO73877.1"/>
    </source>
</evidence>
<dbReference type="InterPro" id="IPR007922">
    <property type="entry name" value="DciA-like"/>
</dbReference>
<dbReference type="PANTHER" id="PTHR36456">
    <property type="entry name" value="UPF0232 PROTEIN SCO3875"/>
    <property type="match status" value="1"/>
</dbReference>
<proteinExistence type="predicted"/>
<dbReference type="InterPro" id="IPR010593">
    <property type="entry name" value="DUF1159"/>
</dbReference>
<reference evidence="1 2" key="1">
    <citation type="submission" date="2016-09" db="EMBL/GenBank/DDBJ databases">
        <title>The complete genome sequences of Rhizobium gallicum, symbiovars gallicum and phaseoli, symbionts associated to common bean (Phaseolus vulgaris).</title>
        <authorList>
            <person name="Bustos P."/>
            <person name="Santamaria R.I."/>
            <person name="Perez-Carrascal O.M."/>
            <person name="Juarez S."/>
            <person name="Lozano L."/>
            <person name="Martinez-Flores I."/>
            <person name="Martinez-Romero E."/>
            <person name="Cevallos M."/>
            <person name="Romero D."/>
            <person name="Davila G."/>
            <person name="Gonzalez V."/>
        </authorList>
    </citation>
    <scope>NUCLEOTIDE SEQUENCE [LARGE SCALE GENOMIC DNA]</scope>
    <source>
        <strain evidence="1 2">8C-3</strain>
    </source>
</reference>
<dbReference type="EMBL" id="CP017241">
    <property type="protein sequence ID" value="APO73877.1"/>
    <property type="molecule type" value="Genomic_DNA"/>
</dbReference>
<sequence>MLRDQGGSAEWRRHRKVSMSYPRKAEKQISELANGLIDPVLAKRAGINTALLGCWDEIAGADFADCTRPEKIAWARSSEGGTYKPGVLTIACEGARALFLTHAQGELIQRINSFFGFAAVHQIRIVQKHVSQAPKRSRTPPPLKGEAARKLEDMMEGIEDDKLRQAVKRLGTAVLGKGRR</sequence>
<accession>A0A1L5P175</accession>
<gene>
    <name evidence="1" type="ORF">AM571_CH01036</name>
</gene>
<name>A0A1L5P175_RHIET</name>
<evidence type="ECO:0008006" key="3">
    <source>
        <dbReference type="Google" id="ProtNLM"/>
    </source>
</evidence>
<dbReference type="AlphaFoldDB" id="A0A1L5P175"/>
<dbReference type="Proteomes" id="UP000185109">
    <property type="component" value="Chromosome"/>
</dbReference>
<organism evidence="1 2">
    <name type="scientific">Rhizobium etli 8C-3</name>
    <dbReference type="NCBI Taxonomy" id="538025"/>
    <lineage>
        <taxon>Bacteria</taxon>
        <taxon>Pseudomonadati</taxon>
        <taxon>Pseudomonadota</taxon>
        <taxon>Alphaproteobacteria</taxon>
        <taxon>Hyphomicrobiales</taxon>
        <taxon>Rhizobiaceae</taxon>
        <taxon>Rhizobium/Agrobacterium group</taxon>
        <taxon>Rhizobium</taxon>
    </lineage>
</organism>
<evidence type="ECO:0000313" key="2">
    <source>
        <dbReference type="Proteomes" id="UP000185109"/>
    </source>
</evidence>
<dbReference type="PANTHER" id="PTHR36456:SF1">
    <property type="entry name" value="UPF0232 PROTEIN SCO3875"/>
    <property type="match status" value="1"/>
</dbReference>
<dbReference type="PIRSF" id="PIRSF032064">
    <property type="entry name" value="UCP032064"/>
    <property type="match status" value="1"/>
</dbReference>
<protein>
    <recommendedName>
        <fullName evidence="3">DUF721 domain-containing protein</fullName>
    </recommendedName>
</protein>
<dbReference type="Pfam" id="PF05258">
    <property type="entry name" value="DciA"/>
    <property type="match status" value="1"/>
</dbReference>